<dbReference type="InParanoid" id="F0ZVZ8"/>
<name>F0ZVZ8_DICPU</name>
<keyword evidence="3" id="KW-1185">Reference proteome</keyword>
<dbReference type="FunCoup" id="F0ZVZ8">
    <property type="interactions" value="364"/>
</dbReference>
<dbReference type="STRING" id="5786.F0ZVZ8"/>
<dbReference type="KEGG" id="dpp:DICPUDRAFT_82256"/>
<gene>
    <name evidence="2" type="ORF">DICPUDRAFT_82256</name>
</gene>
<evidence type="ECO:0000256" key="1">
    <source>
        <dbReference type="ARBA" id="ARBA00024204"/>
    </source>
</evidence>
<dbReference type="GO" id="GO:0005758">
    <property type="term" value="C:mitochondrial intermembrane space"/>
    <property type="evidence" value="ECO:0007669"/>
    <property type="project" value="InterPro"/>
</dbReference>
<protein>
    <submittedName>
        <fullName evidence="2">Uncharacterized protein</fullName>
    </submittedName>
</protein>
<dbReference type="Proteomes" id="UP000001064">
    <property type="component" value="Unassembled WGS sequence"/>
</dbReference>
<evidence type="ECO:0000313" key="2">
    <source>
        <dbReference type="EMBL" id="EGC31892.1"/>
    </source>
</evidence>
<dbReference type="InterPro" id="IPR019171">
    <property type="entry name" value="MIX23"/>
</dbReference>
<dbReference type="OrthoDB" id="5593818at2759"/>
<dbReference type="PANTHER" id="PTHR31905:SF2">
    <property type="entry name" value="PROTEIN MIX23"/>
    <property type="match status" value="1"/>
</dbReference>
<dbReference type="GeneID" id="10507768"/>
<evidence type="ECO:0000313" key="3">
    <source>
        <dbReference type="Proteomes" id="UP000001064"/>
    </source>
</evidence>
<proteinExistence type="inferred from homology"/>
<dbReference type="OMA" id="LNMLNME"/>
<accession>F0ZVZ8</accession>
<dbReference type="VEuPathDB" id="AmoebaDB:DICPUDRAFT_82256"/>
<dbReference type="eggNOG" id="ENOG502RIDA">
    <property type="taxonomic scope" value="Eukaryota"/>
</dbReference>
<dbReference type="GO" id="GO:0005739">
    <property type="term" value="C:mitochondrion"/>
    <property type="evidence" value="ECO:0000318"/>
    <property type="project" value="GO_Central"/>
</dbReference>
<reference evidence="3" key="1">
    <citation type="journal article" date="2011" name="Genome Biol.">
        <title>Comparative genomics of the social amoebae Dictyostelium discoideum and Dictyostelium purpureum.</title>
        <authorList>
            <consortium name="US DOE Joint Genome Institute (JGI-PGF)"/>
            <person name="Sucgang R."/>
            <person name="Kuo A."/>
            <person name="Tian X."/>
            <person name="Salerno W."/>
            <person name="Parikh A."/>
            <person name="Feasley C.L."/>
            <person name="Dalin E."/>
            <person name="Tu H."/>
            <person name="Huang E."/>
            <person name="Barry K."/>
            <person name="Lindquist E."/>
            <person name="Shapiro H."/>
            <person name="Bruce D."/>
            <person name="Schmutz J."/>
            <person name="Salamov A."/>
            <person name="Fey P."/>
            <person name="Gaudet P."/>
            <person name="Anjard C."/>
            <person name="Babu M.M."/>
            <person name="Basu S."/>
            <person name="Bushmanova Y."/>
            <person name="van der Wel H."/>
            <person name="Katoh-Kurasawa M."/>
            <person name="Dinh C."/>
            <person name="Coutinho P.M."/>
            <person name="Saito T."/>
            <person name="Elias M."/>
            <person name="Schaap P."/>
            <person name="Kay R.R."/>
            <person name="Henrissat B."/>
            <person name="Eichinger L."/>
            <person name="Rivero F."/>
            <person name="Putnam N.H."/>
            <person name="West C.M."/>
            <person name="Loomis W.F."/>
            <person name="Chisholm R.L."/>
            <person name="Shaulsky G."/>
            <person name="Strassmann J.E."/>
            <person name="Queller D.C."/>
            <person name="Kuspa A."/>
            <person name="Grigoriev I.V."/>
        </authorList>
    </citation>
    <scope>NUCLEOTIDE SEQUENCE [LARGE SCALE GENOMIC DNA]</scope>
    <source>
        <strain evidence="3">QSDP1</strain>
    </source>
</reference>
<dbReference type="AlphaFoldDB" id="F0ZVZ8"/>
<organism evidence="2 3">
    <name type="scientific">Dictyostelium purpureum</name>
    <name type="common">Slime mold</name>
    <dbReference type="NCBI Taxonomy" id="5786"/>
    <lineage>
        <taxon>Eukaryota</taxon>
        <taxon>Amoebozoa</taxon>
        <taxon>Evosea</taxon>
        <taxon>Eumycetozoa</taxon>
        <taxon>Dictyostelia</taxon>
        <taxon>Dictyosteliales</taxon>
        <taxon>Dictyosteliaceae</taxon>
        <taxon>Dictyostelium</taxon>
    </lineage>
</organism>
<dbReference type="EMBL" id="GL871224">
    <property type="protein sequence ID" value="EGC31892.1"/>
    <property type="molecule type" value="Genomic_DNA"/>
</dbReference>
<dbReference type="PANTHER" id="PTHR31905">
    <property type="entry name" value="COILED-COIL DOMAIN-CONTAINING PROTEIN 58"/>
    <property type="match status" value="1"/>
</dbReference>
<comment type="similarity">
    <text evidence="1">Belongs to the MIX23 family.</text>
</comment>
<dbReference type="RefSeq" id="XP_003291593.1">
    <property type="nucleotide sequence ID" value="XM_003291545.1"/>
</dbReference>
<sequence>MEPIHNADTNTITYKPPRGCNYQDLKDYLVFSRKDNDNFVYEINKIKSPETECEAVWEKLHNKTLFRCEIIKNCINLTKKDIESNNFSNNSEKIKLQNKLNMLNMELEVEEIIKDQAKKVFHKICR</sequence>